<name>W4QS23_HALA3</name>
<organism evidence="1 2">
    <name type="scientific">Halalkalibacter akibai (strain ATCC 43226 / DSM 21942 / CIP 109018 / JCM 9157 / 1139)</name>
    <name type="common">Bacillus akibai</name>
    <dbReference type="NCBI Taxonomy" id="1236973"/>
    <lineage>
        <taxon>Bacteria</taxon>
        <taxon>Bacillati</taxon>
        <taxon>Bacillota</taxon>
        <taxon>Bacilli</taxon>
        <taxon>Bacillales</taxon>
        <taxon>Bacillaceae</taxon>
        <taxon>Halalkalibacter</taxon>
    </lineage>
</organism>
<dbReference type="EMBL" id="BAUV01000010">
    <property type="protein sequence ID" value="GAE34737.1"/>
    <property type="molecule type" value="Genomic_DNA"/>
</dbReference>
<sequence length="73" mass="8678">MKQTRNLVKKYHNILINRSGIFNKENQMLVEQLISFYHDFIVTYEEHKAYSSNILILSDYVITSVEQLTLKRG</sequence>
<evidence type="ECO:0000313" key="1">
    <source>
        <dbReference type="EMBL" id="GAE34737.1"/>
    </source>
</evidence>
<reference evidence="1 2" key="1">
    <citation type="journal article" date="2014" name="Genome Announc.">
        <title>Draft Genome Sequences of Three Alkaliphilic Bacillus Strains, Bacillus wakoensis JCM 9140T, Bacillus akibai JCM 9157T, and Bacillus hemicellulosilyticus JCM 9152T.</title>
        <authorList>
            <person name="Yuki M."/>
            <person name="Oshima K."/>
            <person name="Suda W."/>
            <person name="Oshida Y."/>
            <person name="Kitamura K."/>
            <person name="Iida T."/>
            <person name="Hattori M."/>
            <person name="Ohkuma M."/>
        </authorList>
    </citation>
    <scope>NUCLEOTIDE SEQUENCE [LARGE SCALE GENOMIC DNA]</scope>
    <source>
        <strain evidence="1 2">JCM 9157</strain>
    </source>
</reference>
<keyword evidence="2" id="KW-1185">Reference proteome</keyword>
<gene>
    <name evidence="1" type="ORF">JCM9157_1814</name>
</gene>
<dbReference type="RefSeq" id="WP_235714857.1">
    <property type="nucleotide sequence ID" value="NZ_BAUV01000010.1"/>
</dbReference>
<dbReference type="Proteomes" id="UP000018896">
    <property type="component" value="Unassembled WGS sequence"/>
</dbReference>
<accession>W4QS23</accession>
<comment type="caution">
    <text evidence="1">The sequence shown here is derived from an EMBL/GenBank/DDBJ whole genome shotgun (WGS) entry which is preliminary data.</text>
</comment>
<dbReference type="AlphaFoldDB" id="W4QS23"/>
<proteinExistence type="predicted"/>
<dbReference type="STRING" id="1236973.JCM9157_1814"/>
<evidence type="ECO:0000313" key="2">
    <source>
        <dbReference type="Proteomes" id="UP000018896"/>
    </source>
</evidence>
<protein>
    <submittedName>
        <fullName evidence="1">Uncharacterized protein</fullName>
    </submittedName>
</protein>